<keyword evidence="2" id="KW-0805">Transcription regulation</keyword>
<dbReference type="PRINTS" id="PR01443">
    <property type="entry name" value="TFIID30KDSUB"/>
</dbReference>
<evidence type="ECO:0000256" key="1">
    <source>
        <dbReference type="ARBA" id="ARBA00004123"/>
    </source>
</evidence>
<dbReference type="GO" id="GO:0000124">
    <property type="term" value="C:SAGA complex"/>
    <property type="evidence" value="ECO:0007669"/>
    <property type="project" value="TreeGrafter"/>
</dbReference>
<protein>
    <submittedName>
        <fullName evidence="6">Transcription initiation factor TFIID subunit</fullName>
    </submittedName>
</protein>
<dbReference type="EMBL" id="JNBS01000318">
    <property type="protein sequence ID" value="OQS06658.1"/>
    <property type="molecule type" value="Genomic_DNA"/>
</dbReference>
<proteinExistence type="inferred from homology"/>
<dbReference type="Pfam" id="PF03540">
    <property type="entry name" value="TAF10"/>
    <property type="match status" value="1"/>
</dbReference>
<reference evidence="6 7" key="1">
    <citation type="journal article" date="2014" name="Genome Biol. Evol.">
        <title>The secreted proteins of Achlya hypogyna and Thraustotheca clavata identify the ancestral oomycete secretome and reveal gene acquisitions by horizontal gene transfer.</title>
        <authorList>
            <person name="Misner I."/>
            <person name="Blouin N."/>
            <person name="Leonard G."/>
            <person name="Richards T.A."/>
            <person name="Lane C.E."/>
        </authorList>
    </citation>
    <scope>NUCLEOTIDE SEQUENCE [LARGE SCALE GENOMIC DNA]</scope>
    <source>
        <strain evidence="6 7">ATCC 34112</strain>
    </source>
</reference>
<name>A0A1W0A8V5_9STRA</name>
<accession>A0A1W0A8V5</accession>
<evidence type="ECO:0000256" key="5">
    <source>
        <dbReference type="ARBA" id="ARBA00025730"/>
    </source>
</evidence>
<comment type="caution">
    <text evidence="6">The sequence shown here is derived from an EMBL/GenBank/DDBJ whole genome shotgun (WGS) entry which is preliminary data.</text>
</comment>
<dbReference type="Proteomes" id="UP000243217">
    <property type="component" value="Unassembled WGS sequence"/>
</dbReference>
<keyword evidence="7" id="KW-1185">Reference proteome</keyword>
<dbReference type="GO" id="GO:0003743">
    <property type="term" value="F:translation initiation factor activity"/>
    <property type="evidence" value="ECO:0007669"/>
    <property type="project" value="UniProtKB-KW"/>
</dbReference>
<keyword evidence="3" id="KW-0804">Transcription</keyword>
<organism evidence="6 7">
    <name type="scientific">Thraustotheca clavata</name>
    <dbReference type="NCBI Taxonomy" id="74557"/>
    <lineage>
        <taxon>Eukaryota</taxon>
        <taxon>Sar</taxon>
        <taxon>Stramenopiles</taxon>
        <taxon>Oomycota</taxon>
        <taxon>Saprolegniomycetes</taxon>
        <taxon>Saprolegniales</taxon>
        <taxon>Achlyaceae</taxon>
        <taxon>Thraustotheca</taxon>
    </lineage>
</organism>
<keyword evidence="4" id="KW-0539">Nucleus</keyword>
<dbReference type="PANTHER" id="PTHR21242">
    <property type="entry name" value="TRANSCRIPTION INITIATION FACTOR TFIID SUBUNIT 10"/>
    <property type="match status" value="1"/>
</dbReference>
<dbReference type="InterPro" id="IPR003923">
    <property type="entry name" value="TAF10"/>
</dbReference>
<evidence type="ECO:0000313" key="6">
    <source>
        <dbReference type="EMBL" id="OQS06658.1"/>
    </source>
</evidence>
<evidence type="ECO:0000313" key="7">
    <source>
        <dbReference type="Proteomes" id="UP000243217"/>
    </source>
</evidence>
<keyword evidence="6" id="KW-0648">Protein biosynthesis</keyword>
<keyword evidence="6" id="KW-0396">Initiation factor</keyword>
<dbReference type="PANTHER" id="PTHR21242:SF0">
    <property type="entry name" value="TRANSCRIPTION INITIATION FACTOR TFIID SUBUNIT 10"/>
    <property type="match status" value="1"/>
</dbReference>
<evidence type="ECO:0000256" key="2">
    <source>
        <dbReference type="ARBA" id="ARBA00023015"/>
    </source>
</evidence>
<evidence type="ECO:0000256" key="3">
    <source>
        <dbReference type="ARBA" id="ARBA00023163"/>
    </source>
</evidence>
<dbReference type="GO" id="GO:0006367">
    <property type="term" value="P:transcription initiation at RNA polymerase II promoter"/>
    <property type="evidence" value="ECO:0007669"/>
    <property type="project" value="TreeGrafter"/>
</dbReference>
<dbReference type="GO" id="GO:0016251">
    <property type="term" value="F:RNA polymerase II general transcription initiation factor activity"/>
    <property type="evidence" value="ECO:0007669"/>
    <property type="project" value="TreeGrafter"/>
</dbReference>
<comment type="similarity">
    <text evidence="5">Belongs to the TAF10 family.</text>
</comment>
<gene>
    <name evidence="6" type="ORF">THRCLA_20321</name>
</gene>
<dbReference type="AlphaFoldDB" id="A0A1W0A8V5"/>
<sequence length="116" mass="12933">MDMDAGQMNEFLEAMARFNPAIPDDVISYFLHTSGFASDDPRLTRMVALAAQKFVLDVALDARLYQQHRVNAQGGGGNERATLTMEDLSSSLRDYGVNMSKPEYFCDSENTLQSDE</sequence>
<dbReference type="STRING" id="74557.A0A1W0A8V5"/>
<dbReference type="GO" id="GO:0005669">
    <property type="term" value="C:transcription factor TFIID complex"/>
    <property type="evidence" value="ECO:0007669"/>
    <property type="project" value="TreeGrafter"/>
</dbReference>
<dbReference type="CDD" id="cd07982">
    <property type="entry name" value="HFD_TAF10"/>
    <property type="match status" value="1"/>
</dbReference>
<comment type="subcellular location">
    <subcellularLocation>
        <location evidence="1">Nucleus</location>
    </subcellularLocation>
</comment>
<evidence type="ECO:0000256" key="4">
    <source>
        <dbReference type="ARBA" id="ARBA00023242"/>
    </source>
</evidence>
<dbReference type="OrthoDB" id="154356at2759"/>
<dbReference type="GO" id="GO:1990841">
    <property type="term" value="F:promoter-specific chromatin binding"/>
    <property type="evidence" value="ECO:0007669"/>
    <property type="project" value="TreeGrafter"/>
</dbReference>